<dbReference type="Gene3D" id="1.10.287.470">
    <property type="entry name" value="Helix hairpin bin"/>
    <property type="match status" value="1"/>
</dbReference>
<accession>A0ABS9CYL2</accession>
<protein>
    <submittedName>
        <fullName evidence="3">Biotin/lipoyl-binding protein</fullName>
    </submittedName>
</protein>
<evidence type="ECO:0000313" key="4">
    <source>
        <dbReference type="Proteomes" id="UP001200557"/>
    </source>
</evidence>
<dbReference type="PANTHER" id="PTHR30469">
    <property type="entry name" value="MULTIDRUG RESISTANCE PROTEIN MDTA"/>
    <property type="match status" value="1"/>
</dbReference>
<dbReference type="SUPFAM" id="SSF111369">
    <property type="entry name" value="HlyD-like secretion proteins"/>
    <property type="match status" value="1"/>
</dbReference>
<comment type="caution">
    <text evidence="3">The sequence shown here is derived from an EMBL/GenBank/DDBJ whole genome shotgun (WGS) entry which is preliminary data.</text>
</comment>
<feature type="chain" id="PRO_5047017404" evidence="1">
    <location>
        <begin position="23"/>
        <end position="267"/>
    </location>
</feature>
<dbReference type="Gene3D" id="2.40.50.100">
    <property type="match status" value="1"/>
</dbReference>
<dbReference type="PANTHER" id="PTHR30469:SF15">
    <property type="entry name" value="HLYD FAMILY OF SECRETION PROTEINS"/>
    <property type="match status" value="1"/>
</dbReference>
<dbReference type="InterPro" id="IPR058625">
    <property type="entry name" value="MdtA-like_BSH"/>
</dbReference>
<feature type="signal peptide" evidence="1">
    <location>
        <begin position="1"/>
        <end position="22"/>
    </location>
</feature>
<feature type="domain" description="Multidrug resistance protein MdtA-like barrel-sandwich hybrid" evidence="2">
    <location>
        <begin position="38"/>
        <end position="179"/>
    </location>
</feature>
<dbReference type="Proteomes" id="UP001200557">
    <property type="component" value="Unassembled WGS sequence"/>
</dbReference>
<sequence>MTTRFGASVLLTAVGLASSVSAQSSGFGINCAIRPLQVVEIAAPTSGIVSEVFVRPGSTVAKGDLIATFDADLINAQLAAAEVRATLTAGRDAAQAQRDALAVRVNRLRQGVARRAVSQSDLEAARLELATAQGALSRETDLLVLAELEAEEARIALTKTEVRSPVAGAIGEDLIDVGESPQGRHVAIVYVNDPLRVEAYVPTPLLADFLGRDAFEIVVNQQTTVPVTLDYVAQVADLSSNTQSVYFTLDADNILPGYQCLFPSDGN</sequence>
<dbReference type="Gene3D" id="2.40.30.170">
    <property type="match status" value="1"/>
</dbReference>
<dbReference type="Pfam" id="PF25917">
    <property type="entry name" value="BSH_RND"/>
    <property type="match status" value="1"/>
</dbReference>
<keyword evidence="4" id="KW-1185">Reference proteome</keyword>
<evidence type="ECO:0000259" key="2">
    <source>
        <dbReference type="Pfam" id="PF25917"/>
    </source>
</evidence>
<evidence type="ECO:0000256" key="1">
    <source>
        <dbReference type="SAM" id="SignalP"/>
    </source>
</evidence>
<keyword evidence="1" id="KW-0732">Signal</keyword>
<organism evidence="3 4">
    <name type="scientific">Octadecabacter dasysiphoniae</name>
    <dbReference type="NCBI Taxonomy" id="2909341"/>
    <lineage>
        <taxon>Bacteria</taxon>
        <taxon>Pseudomonadati</taxon>
        <taxon>Pseudomonadota</taxon>
        <taxon>Alphaproteobacteria</taxon>
        <taxon>Rhodobacterales</taxon>
        <taxon>Roseobacteraceae</taxon>
        <taxon>Octadecabacter</taxon>
    </lineage>
</organism>
<name>A0ABS9CYL2_9RHOB</name>
<proteinExistence type="predicted"/>
<dbReference type="EMBL" id="JAKGAQ010000004">
    <property type="protein sequence ID" value="MCF2872361.1"/>
    <property type="molecule type" value="Genomic_DNA"/>
</dbReference>
<reference evidence="3 4" key="1">
    <citation type="submission" date="2022-01" db="EMBL/GenBank/DDBJ databases">
        <title>Octadecabacter sp. nov., isolated from a marine alga.</title>
        <authorList>
            <person name="Jin M.S."/>
            <person name="Kim H.M."/>
            <person name="Han D.M."/>
            <person name="Jung J.J."/>
            <person name="Jeon C.O."/>
        </authorList>
    </citation>
    <scope>NUCLEOTIDE SEQUENCE [LARGE SCALE GENOMIC DNA]</scope>
    <source>
        <strain evidence="3 4">G9-8</strain>
    </source>
</reference>
<gene>
    <name evidence="3" type="ORF">L0664_14900</name>
</gene>
<evidence type="ECO:0000313" key="3">
    <source>
        <dbReference type="EMBL" id="MCF2872361.1"/>
    </source>
</evidence>
<dbReference type="RefSeq" id="WP_235226692.1">
    <property type="nucleotide sequence ID" value="NZ_JAKGAQ010000004.1"/>
</dbReference>